<proteinExistence type="predicted"/>
<dbReference type="AlphaFoldDB" id="A0A655WQU5"/>
<protein>
    <submittedName>
        <fullName evidence="1">Uncharacterized protein</fullName>
    </submittedName>
</protein>
<sequence length="34" mass="3965">MTLIALFIDQLHAFNRSQTIKIQHMRPVKRAAKS</sequence>
<dbReference type="Proteomes" id="UP000041770">
    <property type="component" value="Unassembled WGS sequence"/>
</dbReference>
<name>A0A655WQU5_VIBCL</name>
<accession>A0A655WQU5</accession>
<organism evidence="1 2">
    <name type="scientific">Vibrio cholerae</name>
    <dbReference type="NCBI Taxonomy" id="666"/>
    <lineage>
        <taxon>Bacteria</taxon>
        <taxon>Pseudomonadati</taxon>
        <taxon>Pseudomonadota</taxon>
        <taxon>Gammaproteobacteria</taxon>
        <taxon>Vibrionales</taxon>
        <taxon>Vibrionaceae</taxon>
        <taxon>Vibrio</taxon>
    </lineage>
</organism>
<dbReference type="EMBL" id="CWQY01000001">
    <property type="protein sequence ID" value="CSB96609.1"/>
    <property type="molecule type" value="Genomic_DNA"/>
</dbReference>
<evidence type="ECO:0000313" key="1">
    <source>
        <dbReference type="EMBL" id="CSB96609.1"/>
    </source>
</evidence>
<reference evidence="1 2" key="1">
    <citation type="submission" date="2015-07" db="EMBL/GenBank/DDBJ databases">
        <authorList>
            <consortium name="Pathogen Informatics"/>
        </authorList>
    </citation>
    <scope>NUCLEOTIDE SEQUENCE [LARGE SCALE GENOMIC DNA]</scope>
    <source>
        <strain evidence="1 2">A316</strain>
    </source>
</reference>
<evidence type="ECO:0000313" key="2">
    <source>
        <dbReference type="Proteomes" id="UP000041770"/>
    </source>
</evidence>
<gene>
    <name evidence="1" type="ORF">ERS013200_00187</name>
</gene>